<evidence type="ECO:0000256" key="2">
    <source>
        <dbReference type="ARBA" id="ARBA00022723"/>
    </source>
</evidence>
<dbReference type="Pfam" id="PF00107">
    <property type="entry name" value="ADH_zinc_N"/>
    <property type="match status" value="1"/>
</dbReference>
<evidence type="ECO:0000256" key="11">
    <source>
        <dbReference type="ARBA" id="ARBA00049085"/>
    </source>
</evidence>
<evidence type="ECO:0000256" key="10">
    <source>
        <dbReference type="ARBA" id="ARBA00048685"/>
    </source>
</evidence>
<dbReference type="Gene3D" id="3.90.180.10">
    <property type="entry name" value="Medium-chain alcohol dehydrogenases, catalytic domain"/>
    <property type="match status" value="1"/>
</dbReference>
<comment type="function">
    <text evidence="5">Catalyzes the oxidation of 2-deoxy-scyllo-inosamine (DOIA) with NAD(+) or NADP(+), forming 3-amino-2,3-dideoxy-scyllo-inosose (amino-DOI).</text>
</comment>
<dbReference type="InterPro" id="IPR020843">
    <property type="entry name" value="ER"/>
</dbReference>
<proteinExistence type="inferred from homology"/>
<dbReference type="PROSITE" id="PS00059">
    <property type="entry name" value="ADH_ZINC"/>
    <property type="match status" value="1"/>
</dbReference>
<sequence length="372" mass="39338">MDEALPERARAAVAEGPGTTRLRDLPLPRPGADEGLLRVEATGVCPTDWERYLRGCGGVILGHETVGRVTALGERAAARWGVAVGDRIAVEEFLPCGTCRPCRRGDYRLCRAAGDGGGTPHPGYGRTPVASRPGLYGGFSDYLYLHPRSVVHPVGDTVDPRAATLFAPLSSGIRWVVRQARLRAGDTVVVLGTGRQGLGCVLAAHEAGAGTVIAVGPAARWQHLHLAKHLGAAHVVFRDEEAAVDGVRELTGGRGADIVVHLTPEPGTVAEAVAMAADRATVVLAAPDEGRIPACLPEDFPYDTVVRRELRMVGAHGHDHRSVEPALDIIRSGRYPLHLLTTHHFPVAETDLALRTVAGHSGEHALHVSVGA</sequence>
<dbReference type="SUPFAM" id="SSF51735">
    <property type="entry name" value="NAD(P)-binding Rossmann-fold domains"/>
    <property type="match status" value="1"/>
</dbReference>
<reference evidence="14" key="1">
    <citation type="journal article" date="2014" name="Int. J. Syst. Evol. Microbiol.">
        <title>Complete genome sequence of Corynebacterium casei LMG S-19264T (=DSM 44701T), isolated from a smear-ripened cheese.</title>
        <authorList>
            <consortium name="US DOE Joint Genome Institute (JGI-PGF)"/>
            <person name="Walter F."/>
            <person name="Albersmeier A."/>
            <person name="Kalinowski J."/>
            <person name="Ruckert C."/>
        </authorList>
    </citation>
    <scope>NUCLEOTIDE SEQUENCE</scope>
    <source>
        <strain evidence="14">JCM 5069</strain>
    </source>
</reference>
<comment type="catalytic activity">
    <reaction evidence="11">
        <text>2-deoxy-scyllo-inosamine + NADP(+) = 3-amino-2,3-dideoxy-scyllo-inosose + NADPH + H(+)</text>
        <dbReference type="Rhea" id="RHEA:33879"/>
        <dbReference type="ChEBI" id="CHEBI:15378"/>
        <dbReference type="ChEBI" id="CHEBI:57783"/>
        <dbReference type="ChEBI" id="CHEBI:58349"/>
        <dbReference type="ChEBI" id="CHEBI:65002"/>
        <dbReference type="ChEBI" id="CHEBI:65003"/>
        <dbReference type="EC" id="1.1.1.329"/>
    </reaction>
</comment>
<dbReference type="Gene3D" id="3.40.50.720">
    <property type="entry name" value="NAD(P)-binding Rossmann-like Domain"/>
    <property type="match status" value="1"/>
</dbReference>
<dbReference type="InterPro" id="IPR013149">
    <property type="entry name" value="ADH-like_C"/>
</dbReference>
<evidence type="ECO:0000313" key="14">
    <source>
        <dbReference type="EMBL" id="GHH83790.1"/>
    </source>
</evidence>
<dbReference type="Pfam" id="PF08240">
    <property type="entry name" value="ADH_N"/>
    <property type="match status" value="1"/>
</dbReference>
<evidence type="ECO:0000256" key="6">
    <source>
        <dbReference type="ARBA" id="ARBA00037908"/>
    </source>
</evidence>
<dbReference type="EC" id="1.1.1.329" evidence="8"/>
<dbReference type="GO" id="GO:0016491">
    <property type="term" value="F:oxidoreductase activity"/>
    <property type="evidence" value="ECO:0007669"/>
    <property type="project" value="UniProtKB-KW"/>
</dbReference>
<keyword evidence="3 12" id="KW-0862">Zinc</keyword>
<dbReference type="InterPro" id="IPR036291">
    <property type="entry name" value="NAD(P)-bd_dom_sf"/>
</dbReference>
<dbReference type="SMART" id="SM00829">
    <property type="entry name" value="PKS_ER"/>
    <property type="match status" value="1"/>
</dbReference>
<evidence type="ECO:0000256" key="12">
    <source>
        <dbReference type="RuleBase" id="RU361277"/>
    </source>
</evidence>
<feature type="domain" description="Enoyl reductase (ER)" evidence="13">
    <location>
        <begin position="16"/>
        <end position="366"/>
    </location>
</feature>
<dbReference type="AlphaFoldDB" id="A0A919GGZ6"/>
<keyword evidence="4" id="KW-0560">Oxidoreductase</keyword>
<evidence type="ECO:0000256" key="8">
    <source>
        <dbReference type="ARBA" id="ARBA00039102"/>
    </source>
</evidence>
<evidence type="ECO:0000313" key="15">
    <source>
        <dbReference type="Proteomes" id="UP000603708"/>
    </source>
</evidence>
<accession>A0A919GGZ6</accession>
<dbReference type="InterPro" id="IPR013154">
    <property type="entry name" value="ADH-like_N"/>
</dbReference>
<keyword evidence="15" id="KW-1185">Reference proteome</keyword>
<comment type="caution">
    <text evidence="14">The sequence shown here is derived from an EMBL/GenBank/DDBJ whole genome shotgun (WGS) entry which is preliminary data.</text>
</comment>
<dbReference type="RefSeq" id="WP_189935161.1">
    <property type="nucleotide sequence ID" value="NZ_BNCD01000014.1"/>
</dbReference>
<evidence type="ECO:0000259" key="13">
    <source>
        <dbReference type="SMART" id="SM00829"/>
    </source>
</evidence>
<comment type="catalytic activity">
    <reaction evidence="10">
        <text>2-deoxy-scyllo-inosamine + NAD(+) = 3-amino-2,3-dideoxy-scyllo-inosose + NADH + H(+)</text>
        <dbReference type="Rhea" id="RHEA:33883"/>
        <dbReference type="ChEBI" id="CHEBI:15378"/>
        <dbReference type="ChEBI" id="CHEBI:57540"/>
        <dbReference type="ChEBI" id="CHEBI:57945"/>
        <dbReference type="ChEBI" id="CHEBI:65002"/>
        <dbReference type="ChEBI" id="CHEBI:65003"/>
        <dbReference type="EC" id="1.1.1.329"/>
    </reaction>
</comment>
<keyword evidence="2 12" id="KW-0479">Metal-binding</keyword>
<comment type="pathway">
    <text evidence="6">Metabolic intermediate biosynthesis; 2-deoxystreptamine biosynthesis; 2-deoxystreptamine from D-glucose 6-phosphate: step 3/4.</text>
</comment>
<dbReference type="GO" id="GO:0008270">
    <property type="term" value="F:zinc ion binding"/>
    <property type="evidence" value="ECO:0007669"/>
    <property type="project" value="InterPro"/>
</dbReference>
<dbReference type="EMBL" id="BNCD01000014">
    <property type="protein sequence ID" value="GHH83790.1"/>
    <property type="molecule type" value="Genomic_DNA"/>
</dbReference>
<evidence type="ECO:0000256" key="5">
    <source>
        <dbReference type="ARBA" id="ARBA00037678"/>
    </source>
</evidence>
<protein>
    <recommendedName>
        <fullName evidence="9">2-deoxy-scyllo-inosamine dehydrogenase</fullName>
        <ecNumber evidence="8">1.1.1.329</ecNumber>
    </recommendedName>
</protein>
<dbReference type="PANTHER" id="PTHR43401">
    <property type="entry name" value="L-THREONINE 3-DEHYDROGENASE"/>
    <property type="match status" value="1"/>
</dbReference>
<name>A0A919GGZ6_9ACTN</name>
<evidence type="ECO:0000256" key="3">
    <source>
        <dbReference type="ARBA" id="ARBA00022833"/>
    </source>
</evidence>
<dbReference type="PANTHER" id="PTHR43401:SF2">
    <property type="entry name" value="L-THREONINE 3-DEHYDROGENASE"/>
    <property type="match status" value="1"/>
</dbReference>
<comment type="similarity">
    <text evidence="7">Belongs to the zinc-containing alcohol dehydrogenase family. DOIA dehydrogenase subfamily.</text>
</comment>
<evidence type="ECO:0000256" key="1">
    <source>
        <dbReference type="ARBA" id="ARBA00001947"/>
    </source>
</evidence>
<dbReference type="Proteomes" id="UP000603708">
    <property type="component" value="Unassembled WGS sequence"/>
</dbReference>
<dbReference type="SUPFAM" id="SSF50129">
    <property type="entry name" value="GroES-like"/>
    <property type="match status" value="1"/>
</dbReference>
<evidence type="ECO:0000256" key="4">
    <source>
        <dbReference type="ARBA" id="ARBA00023002"/>
    </source>
</evidence>
<evidence type="ECO:0000256" key="9">
    <source>
        <dbReference type="ARBA" id="ARBA00039387"/>
    </source>
</evidence>
<organism evidence="14 15">
    <name type="scientific">Streptomyces sulfonofaciens</name>
    <dbReference type="NCBI Taxonomy" id="68272"/>
    <lineage>
        <taxon>Bacteria</taxon>
        <taxon>Bacillati</taxon>
        <taxon>Actinomycetota</taxon>
        <taxon>Actinomycetes</taxon>
        <taxon>Kitasatosporales</taxon>
        <taxon>Streptomycetaceae</taxon>
        <taxon>Streptomyces</taxon>
    </lineage>
</organism>
<gene>
    <name evidence="14" type="primary">adh</name>
    <name evidence="14" type="ORF">GCM10018793_46740</name>
</gene>
<dbReference type="InterPro" id="IPR002328">
    <property type="entry name" value="ADH_Zn_CS"/>
</dbReference>
<evidence type="ECO:0000256" key="7">
    <source>
        <dbReference type="ARBA" id="ARBA00038004"/>
    </source>
</evidence>
<dbReference type="InterPro" id="IPR011032">
    <property type="entry name" value="GroES-like_sf"/>
</dbReference>
<dbReference type="InterPro" id="IPR050129">
    <property type="entry name" value="Zn_alcohol_dh"/>
</dbReference>
<comment type="cofactor">
    <cofactor evidence="1 12">
        <name>Zn(2+)</name>
        <dbReference type="ChEBI" id="CHEBI:29105"/>
    </cofactor>
</comment>
<reference evidence="14" key="2">
    <citation type="submission" date="2020-09" db="EMBL/GenBank/DDBJ databases">
        <authorList>
            <person name="Sun Q."/>
            <person name="Ohkuma M."/>
        </authorList>
    </citation>
    <scope>NUCLEOTIDE SEQUENCE</scope>
    <source>
        <strain evidence="14">JCM 5069</strain>
    </source>
</reference>